<name>A0ABR1PBF4_DIAER</name>
<sequence length="258" mass="28378">MPQDTNLFSDSGKDQPNSLFWVAAKCSGPSFASVITPRLCFTGFNFSQPFLLQRVLSYLPGDGPSNSPAVGVALIFAYVLVYYGYALSGALNQHRVYRAVANLRGSLIALIYRETLAMSAEEQKESEVVTLMNADVERIATGLRQSQELWASLLEIPLSVWLLSRQISWAALAPLGVILICTSGALGSAPRLISSQKSWLDRIQARVNTTTAMIGLIKPVKMTALTPKLEEKITELREKEVENSGVFRRMLVTITTFC</sequence>
<evidence type="ECO:0000256" key="4">
    <source>
        <dbReference type="ARBA" id="ARBA00022840"/>
    </source>
</evidence>
<protein>
    <recommendedName>
        <fullName evidence="8">ABC transmembrane type-1 domain-containing protein</fullName>
    </recommendedName>
</protein>
<keyword evidence="5 7" id="KW-1133">Transmembrane helix</keyword>
<dbReference type="EMBL" id="JAKNSF020000022">
    <property type="protein sequence ID" value="KAK7731586.1"/>
    <property type="molecule type" value="Genomic_DNA"/>
</dbReference>
<feature type="domain" description="ABC transmembrane type-1" evidence="8">
    <location>
        <begin position="39"/>
        <end position="244"/>
    </location>
</feature>
<keyword evidence="2 7" id="KW-0812">Transmembrane</keyword>
<keyword evidence="1" id="KW-0813">Transport</keyword>
<dbReference type="PANTHER" id="PTHR24223:SF399">
    <property type="entry name" value="ABC TRANSPORTER ATNG"/>
    <property type="match status" value="1"/>
</dbReference>
<accession>A0ABR1PBF4</accession>
<proteinExistence type="predicted"/>
<organism evidence="9 10">
    <name type="scientific">Diaporthe eres</name>
    <name type="common">Phomopsis oblonga</name>
    <dbReference type="NCBI Taxonomy" id="83184"/>
    <lineage>
        <taxon>Eukaryota</taxon>
        <taxon>Fungi</taxon>
        <taxon>Dikarya</taxon>
        <taxon>Ascomycota</taxon>
        <taxon>Pezizomycotina</taxon>
        <taxon>Sordariomycetes</taxon>
        <taxon>Sordariomycetidae</taxon>
        <taxon>Diaporthales</taxon>
        <taxon>Diaporthaceae</taxon>
        <taxon>Diaporthe</taxon>
        <taxon>Diaporthe eres species complex</taxon>
    </lineage>
</organism>
<evidence type="ECO:0000256" key="1">
    <source>
        <dbReference type="ARBA" id="ARBA00022448"/>
    </source>
</evidence>
<dbReference type="InterPro" id="IPR011527">
    <property type="entry name" value="ABC1_TM_dom"/>
</dbReference>
<evidence type="ECO:0000256" key="6">
    <source>
        <dbReference type="ARBA" id="ARBA00023136"/>
    </source>
</evidence>
<evidence type="ECO:0000256" key="5">
    <source>
        <dbReference type="ARBA" id="ARBA00022989"/>
    </source>
</evidence>
<evidence type="ECO:0000259" key="8">
    <source>
        <dbReference type="PROSITE" id="PS50929"/>
    </source>
</evidence>
<keyword evidence="3" id="KW-0547">Nucleotide-binding</keyword>
<dbReference type="Pfam" id="PF00664">
    <property type="entry name" value="ABC_membrane"/>
    <property type="match status" value="1"/>
</dbReference>
<keyword evidence="4" id="KW-0067">ATP-binding</keyword>
<keyword evidence="6 7" id="KW-0472">Membrane</keyword>
<evidence type="ECO:0000313" key="10">
    <source>
        <dbReference type="Proteomes" id="UP001430848"/>
    </source>
</evidence>
<evidence type="ECO:0000313" key="9">
    <source>
        <dbReference type="EMBL" id="KAK7731586.1"/>
    </source>
</evidence>
<dbReference type="InterPro" id="IPR050173">
    <property type="entry name" value="ABC_transporter_C-like"/>
</dbReference>
<dbReference type="PANTHER" id="PTHR24223">
    <property type="entry name" value="ATP-BINDING CASSETTE SUB-FAMILY C"/>
    <property type="match status" value="1"/>
</dbReference>
<dbReference type="Proteomes" id="UP001430848">
    <property type="component" value="Unassembled WGS sequence"/>
</dbReference>
<evidence type="ECO:0000256" key="3">
    <source>
        <dbReference type="ARBA" id="ARBA00022741"/>
    </source>
</evidence>
<evidence type="ECO:0000256" key="2">
    <source>
        <dbReference type="ARBA" id="ARBA00022692"/>
    </source>
</evidence>
<dbReference type="Gene3D" id="1.20.1560.10">
    <property type="entry name" value="ABC transporter type 1, transmembrane domain"/>
    <property type="match status" value="1"/>
</dbReference>
<dbReference type="InterPro" id="IPR036640">
    <property type="entry name" value="ABC1_TM_sf"/>
</dbReference>
<evidence type="ECO:0000256" key="7">
    <source>
        <dbReference type="SAM" id="Phobius"/>
    </source>
</evidence>
<comment type="caution">
    <text evidence="9">The sequence shown here is derived from an EMBL/GenBank/DDBJ whole genome shotgun (WGS) entry which is preliminary data.</text>
</comment>
<dbReference type="SUPFAM" id="SSF90123">
    <property type="entry name" value="ABC transporter transmembrane region"/>
    <property type="match status" value="1"/>
</dbReference>
<dbReference type="PROSITE" id="PS50929">
    <property type="entry name" value="ABC_TM1F"/>
    <property type="match status" value="1"/>
</dbReference>
<reference evidence="9 10" key="1">
    <citation type="submission" date="2024-02" db="EMBL/GenBank/DDBJ databases">
        <title>De novo assembly and annotation of 12 fungi associated with fruit tree decline syndrome in Ontario, Canada.</title>
        <authorList>
            <person name="Sulman M."/>
            <person name="Ellouze W."/>
            <person name="Ilyukhin E."/>
        </authorList>
    </citation>
    <scope>NUCLEOTIDE SEQUENCE [LARGE SCALE GENOMIC DNA]</scope>
    <source>
        <strain evidence="9 10">M169</strain>
    </source>
</reference>
<feature type="transmembrane region" description="Helical" evidence="7">
    <location>
        <begin position="67"/>
        <end position="84"/>
    </location>
</feature>
<gene>
    <name evidence="9" type="ORF">SLS63_005272</name>
</gene>
<keyword evidence="10" id="KW-1185">Reference proteome</keyword>